<dbReference type="RefSeq" id="WP_016396829.1">
    <property type="nucleotide sequence ID" value="NZ_BJLO01000034.1"/>
</dbReference>
<evidence type="ECO:0000313" key="7">
    <source>
        <dbReference type="EMBL" id="MCD5563284.1"/>
    </source>
</evidence>
<evidence type="ECO:0000256" key="3">
    <source>
        <dbReference type="ARBA" id="ARBA00023125"/>
    </source>
</evidence>
<evidence type="ECO:0000256" key="4">
    <source>
        <dbReference type="ARBA" id="ARBA00023163"/>
    </source>
</evidence>
<dbReference type="OrthoDB" id="9796186at2"/>
<dbReference type="Pfam" id="PF00356">
    <property type="entry name" value="LacI"/>
    <property type="match status" value="1"/>
</dbReference>
<organism evidence="6">
    <name type="scientific">Lactobacillus delbrueckii subsp. lactis</name>
    <dbReference type="NCBI Taxonomy" id="29397"/>
    <lineage>
        <taxon>Bacteria</taxon>
        <taxon>Bacillati</taxon>
        <taxon>Bacillota</taxon>
        <taxon>Bacilli</taxon>
        <taxon>Lactobacillales</taxon>
        <taxon>Lactobacillaceae</taxon>
        <taxon>Lactobacillus</taxon>
    </lineage>
</organism>
<dbReference type="Gene3D" id="3.40.50.2300">
    <property type="match status" value="2"/>
</dbReference>
<reference evidence="6" key="1">
    <citation type="submission" date="2018-07" db="EMBL/GenBank/DDBJ databases">
        <authorList>
            <person name="Somerville V."/>
        </authorList>
    </citation>
    <scope>NUCLEOTIDE SEQUENCE</scope>
    <source>
        <strain evidence="6">NWC_2_2</strain>
    </source>
</reference>
<dbReference type="InterPro" id="IPR010982">
    <property type="entry name" value="Lambda_DNA-bd_dom_sf"/>
</dbReference>
<dbReference type="SMART" id="SM00354">
    <property type="entry name" value="HTH_LACI"/>
    <property type="match status" value="1"/>
</dbReference>
<keyword evidence="1" id="KW-0678">Repressor</keyword>
<keyword evidence="4" id="KW-0804">Transcription</keyword>
<dbReference type="SUPFAM" id="SSF53822">
    <property type="entry name" value="Periplasmic binding protein-like I"/>
    <property type="match status" value="1"/>
</dbReference>
<dbReference type="PANTHER" id="PTHR30146:SF95">
    <property type="entry name" value="RIBOSE OPERON REPRESSOR"/>
    <property type="match status" value="1"/>
</dbReference>
<dbReference type="CDD" id="cd06291">
    <property type="entry name" value="PBP1_Qymf-like"/>
    <property type="match status" value="1"/>
</dbReference>
<evidence type="ECO:0000313" key="6">
    <source>
        <dbReference type="EMBL" id="AZA15551.1"/>
    </source>
</evidence>
<dbReference type="InterPro" id="IPR046335">
    <property type="entry name" value="LacI/GalR-like_sensor"/>
</dbReference>
<keyword evidence="3 7" id="KW-0238">DNA-binding</keyword>
<dbReference type="EMBL" id="CP031023">
    <property type="protein sequence ID" value="AZA15551.1"/>
    <property type="molecule type" value="Genomic_DNA"/>
</dbReference>
<keyword evidence="2" id="KW-0805">Transcription regulation</keyword>
<dbReference type="PANTHER" id="PTHR30146">
    <property type="entry name" value="LACI-RELATED TRANSCRIPTIONAL REPRESSOR"/>
    <property type="match status" value="1"/>
</dbReference>
<dbReference type="PROSITE" id="PS50932">
    <property type="entry name" value="HTH_LACI_2"/>
    <property type="match status" value="1"/>
</dbReference>
<dbReference type="CDD" id="cd01392">
    <property type="entry name" value="HTH_LacI"/>
    <property type="match status" value="1"/>
</dbReference>
<sequence>MRPKLTDVAEKAGCSPTTVSRVINNYGYISQKTRDRVYAAMRELNYQPNTLARSLQGKRTKMIGVIMPSITNPFFAELVAAIEDKLESDGYKMLLCDAGQDSDKERRYLRMLEANQVDGIIAGSHNLGIEEYQLYGLPIVSFDRDLSDQVPIVTSDNYQGGCLATQALVDAGCGHVYFVGNPVKTGNPTSRRFDGYADTVAAAGLTVHTARSAFYESPAAKARELRELLTSGRKIDGVFCSDDLTAILLLKEARKLGIRVPEDLKIVGFDGTQLVQNYVPELATVVQPVPDLAGTLVKLLYERIADPEKKLAQNSYLLPVKLLRNQTV</sequence>
<dbReference type="GO" id="GO:0000976">
    <property type="term" value="F:transcription cis-regulatory region binding"/>
    <property type="evidence" value="ECO:0007669"/>
    <property type="project" value="TreeGrafter"/>
</dbReference>
<dbReference type="Proteomes" id="UP001200334">
    <property type="component" value="Unassembled WGS sequence"/>
</dbReference>
<dbReference type="Pfam" id="PF13377">
    <property type="entry name" value="Peripla_BP_3"/>
    <property type="match status" value="1"/>
</dbReference>
<dbReference type="GO" id="GO:0003700">
    <property type="term" value="F:DNA-binding transcription factor activity"/>
    <property type="evidence" value="ECO:0007669"/>
    <property type="project" value="TreeGrafter"/>
</dbReference>
<protein>
    <submittedName>
        <fullName evidence="7">LacI family DNA-binding transcriptional regulator</fullName>
    </submittedName>
    <submittedName>
        <fullName evidence="6">LacI family transcriptional regulator</fullName>
    </submittedName>
</protein>
<evidence type="ECO:0000256" key="1">
    <source>
        <dbReference type="ARBA" id="ARBA00022491"/>
    </source>
</evidence>
<dbReference type="InterPro" id="IPR000843">
    <property type="entry name" value="HTH_LacI"/>
</dbReference>
<accession>A0A061CAK6</accession>
<gene>
    <name evidence="6" type="ORF">DQL93_02290</name>
    <name evidence="7" type="ORF">LOB85_03860</name>
</gene>
<evidence type="ECO:0000259" key="5">
    <source>
        <dbReference type="PROSITE" id="PS50932"/>
    </source>
</evidence>
<evidence type="ECO:0000256" key="2">
    <source>
        <dbReference type="ARBA" id="ARBA00023015"/>
    </source>
</evidence>
<name>A0A061CAK6_LACDL</name>
<evidence type="ECO:0000313" key="8">
    <source>
        <dbReference type="Proteomes" id="UP001200334"/>
    </source>
</evidence>
<reference evidence="7 8" key="2">
    <citation type="submission" date="2021-12" db="EMBL/GenBank/DDBJ databases">
        <title>Antimicrobial susceptibility of Lactobacillus delbrueckii subsp. lactis obtained from milk products and other habitats.</title>
        <authorList>
            <person name="Shani N."/>
        </authorList>
    </citation>
    <scope>NUCLEOTIDE SEQUENCE [LARGE SCALE GENOMIC DNA]</scope>
    <source>
        <strain evidence="7 8">FAM 21755</strain>
    </source>
</reference>
<dbReference type="InterPro" id="IPR028082">
    <property type="entry name" value="Peripla_BP_I"/>
</dbReference>
<dbReference type="AlphaFoldDB" id="A0A061CAK6"/>
<dbReference type="EMBL" id="JAJNUY010000011">
    <property type="protein sequence ID" value="MCD5563284.1"/>
    <property type="molecule type" value="Genomic_DNA"/>
</dbReference>
<proteinExistence type="predicted"/>
<dbReference type="Gene3D" id="1.10.260.40">
    <property type="entry name" value="lambda repressor-like DNA-binding domains"/>
    <property type="match status" value="1"/>
</dbReference>
<feature type="domain" description="HTH lacI-type" evidence="5">
    <location>
        <begin position="3"/>
        <end position="57"/>
    </location>
</feature>
<dbReference type="SUPFAM" id="SSF47413">
    <property type="entry name" value="lambda repressor-like DNA-binding domains"/>
    <property type="match status" value="1"/>
</dbReference>